<dbReference type="Pfam" id="PF00501">
    <property type="entry name" value="AMP-binding"/>
    <property type="match status" value="1"/>
</dbReference>
<evidence type="ECO:0000259" key="3">
    <source>
        <dbReference type="Pfam" id="PF00501"/>
    </source>
</evidence>
<dbReference type="PANTHER" id="PTHR43201">
    <property type="entry name" value="ACYL-COA SYNTHETASE"/>
    <property type="match status" value="1"/>
</dbReference>
<gene>
    <name evidence="5" type="ORF">V1634_34865</name>
</gene>
<dbReference type="Gene3D" id="3.40.50.12780">
    <property type="entry name" value="N-terminal domain of ligase-like"/>
    <property type="match status" value="1"/>
</dbReference>
<dbReference type="InterPro" id="IPR042099">
    <property type="entry name" value="ANL_N_sf"/>
</dbReference>
<dbReference type="GO" id="GO:0016874">
    <property type="term" value="F:ligase activity"/>
    <property type="evidence" value="ECO:0007669"/>
    <property type="project" value="UniProtKB-KW"/>
</dbReference>
<evidence type="ECO:0000313" key="6">
    <source>
        <dbReference type="Proteomes" id="UP001339911"/>
    </source>
</evidence>
<reference evidence="5 6" key="1">
    <citation type="submission" date="2024-01" db="EMBL/GenBank/DDBJ databases">
        <title>Genome insights into Plantactinospora veratri sp. nov.</title>
        <authorList>
            <person name="Wang L."/>
        </authorList>
    </citation>
    <scope>NUCLEOTIDE SEQUENCE [LARGE SCALE GENOMIC DNA]</scope>
    <source>
        <strain evidence="5 6">NEAU-FHS4</strain>
    </source>
</reference>
<dbReference type="Gene3D" id="3.30.300.30">
    <property type="match status" value="1"/>
</dbReference>
<name>A0ABU7SPW8_9ACTN</name>
<dbReference type="InterPro" id="IPR025110">
    <property type="entry name" value="AMP-bd_C"/>
</dbReference>
<feature type="domain" description="AMP-binding enzyme C-terminal" evidence="4">
    <location>
        <begin position="392"/>
        <end position="467"/>
    </location>
</feature>
<dbReference type="EMBL" id="JAZGQL010000040">
    <property type="protein sequence ID" value="MEE6312004.1"/>
    <property type="molecule type" value="Genomic_DNA"/>
</dbReference>
<keyword evidence="6" id="KW-1185">Reference proteome</keyword>
<evidence type="ECO:0000256" key="1">
    <source>
        <dbReference type="ARBA" id="ARBA00006432"/>
    </source>
</evidence>
<evidence type="ECO:0000313" key="5">
    <source>
        <dbReference type="EMBL" id="MEE6312004.1"/>
    </source>
</evidence>
<dbReference type="Pfam" id="PF13193">
    <property type="entry name" value="AMP-binding_C"/>
    <property type="match status" value="1"/>
</dbReference>
<dbReference type="InterPro" id="IPR045851">
    <property type="entry name" value="AMP-bd_C_sf"/>
</dbReference>
<accession>A0ABU7SPW8</accession>
<dbReference type="InterPro" id="IPR000873">
    <property type="entry name" value="AMP-dep_synth/lig_dom"/>
</dbReference>
<feature type="domain" description="AMP-dependent synthetase/ligase" evidence="3">
    <location>
        <begin position="92"/>
        <end position="342"/>
    </location>
</feature>
<keyword evidence="2 5" id="KW-0436">Ligase</keyword>
<evidence type="ECO:0000256" key="2">
    <source>
        <dbReference type="ARBA" id="ARBA00022598"/>
    </source>
</evidence>
<dbReference type="SUPFAM" id="SSF56801">
    <property type="entry name" value="Acetyl-CoA synthetase-like"/>
    <property type="match status" value="1"/>
</dbReference>
<organism evidence="5 6">
    <name type="scientific">Plantactinospora veratri</name>
    <dbReference type="NCBI Taxonomy" id="1436122"/>
    <lineage>
        <taxon>Bacteria</taxon>
        <taxon>Bacillati</taxon>
        <taxon>Actinomycetota</taxon>
        <taxon>Actinomycetes</taxon>
        <taxon>Micromonosporales</taxon>
        <taxon>Micromonosporaceae</taxon>
        <taxon>Plantactinospora</taxon>
    </lineage>
</organism>
<dbReference type="Proteomes" id="UP001339911">
    <property type="component" value="Unassembled WGS sequence"/>
</dbReference>
<protein>
    <submittedName>
        <fullName evidence="5">Fatty acid--CoA ligase family protein</fullName>
    </submittedName>
</protein>
<sequence length="477" mass="49552">MSAAPEPAGTLAELICGSGFVLETERGAVTGPELAGTARRYAAGLARCPRGAGVSIGLTDPAEALAVAAGAWWSGLRVAFTRTDSPHDPAAQARIVDALVQVVDPGAECAGAGTRLTPGELLGPPVDWAPRCRPEDPALDLLTSGSTGTPKCVVFGHAAMVANARALAAAMRIGRTDRLWTSLPHGLPGVLSTVTLPAAVADATALLVTPEDPLVAADSLVAAAPSVVYAVPEFYDVLGRMSPAAGSAPSVRWWLSSSSQLSAGRFDRMRERWGAVVRSFYCGSEVGTVTFNDDDDPDTVRSGVGRPLPGVRVLVEPDASGVAGVPDAGRLSIGGDLVALGYRERGVLLPFPSEGVRTGDLGYLDDDGALRLVGRVDDRIHVGAEVVDPQVVEACINAHPAVHDCVVVPKPHAMLGSVLEARVVRRAGSALTERDVILACRAHGLRNGWLPRAVRWIDTVPTTPVGKPNRDPAWPAA</sequence>
<comment type="caution">
    <text evidence="5">The sequence shown here is derived from an EMBL/GenBank/DDBJ whole genome shotgun (WGS) entry which is preliminary data.</text>
</comment>
<dbReference type="RefSeq" id="WP_331211885.1">
    <property type="nucleotide sequence ID" value="NZ_JAZGQL010000040.1"/>
</dbReference>
<dbReference type="PANTHER" id="PTHR43201:SF5">
    <property type="entry name" value="MEDIUM-CHAIN ACYL-COA LIGASE ACSF2, MITOCHONDRIAL"/>
    <property type="match status" value="1"/>
</dbReference>
<dbReference type="CDD" id="cd04433">
    <property type="entry name" value="AFD_class_I"/>
    <property type="match status" value="1"/>
</dbReference>
<proteinExistence type="inferred from homology"/>
<comment type="similarity">
    <text evidence="1">Belongs to the ATP-dependent AMP-binding enzyme family.</text>
</comment>
<evidence type="ECO:0000259" key="4">
    <source>
        <dbReference type="Pfam" id="PF13193"/>
    </source>
</evidence>